<evidence type="ECO:0000313" key="1">
    <source>
        <dbReference type="EMBL" id="CAB4138437.1"/>
    </source>
</evidence>
<dbReference type="Pfam" id="PF24175">
    <property type="entry name" value="SU10_adaptor"/>
    <property type="match status" value="1"/>
</dbReference>
<dbReference type="EMBL" id="LR796344">
    <property type="protein sequence ID" value="CAB4138437.1"/>
    <property type="molecule type" value="Genomic_DNA"/>
</dbReference>
<organism evidence="1">
    <name type="scientific">uncultured Caudovirales phage</name>
    <dbReference type="NCBI Taxonomy" id="2100421"/>
    <lineage>
        <taxon>Viruses</taxon>
        <taxon>Duplodnaviria</taxon>
        <taxon>Heunggongvirae</taxon>
        <taxon>Uroviricota</taxon>
        <taxon>Caudoviricetes</taxon>
        <taxon>Peduoviridae</taxon>
        <taxon>Maltschvirus</taxon>
        <taxon>Maltschvirus maltsch</taxon>
    </lineage>
</organism>
<protein>
    <submittedName>
        <fullName evidence="1">Uncharacterized protein</fullName>
    </submittedName>
</protein>
<dbReference type="InterPro" id="IPR056209">
    <property type="entry name" value="SU10_adaptor"/>
</dbReference>
<sequence length="216" mass="24408">MTMTYAELQQAVQDFLETQETTFVNNIPLFIRMAEERILKSVQLSFFRKTATGTLTNGNPVYALPADFLSQNSFSFTDASGDKNFLILKDIDFIQTYNPDSTVVGAPKYYARLDVDNFILAPTPNSNYTVQLNYLYRPASLTAGASSGTTWLSENAELSLLYGTLVEAYIFLKGDADMQQLYDKRLQESLIGLKLLGEAKEPIDEYRRGVVMRERQ</sequence>
<name>A0A6J5LZC7_9CAUD</name>
<proteinExistence type="predicted"/>
<accession>A0A6J5LZC7</accession>
<reference evidence="1" key="1">
    <citation type="submission" date="2020-04" db="EMBL/GenBank/DDBJ databases">
        <authorList>
            <person name="Chiriac C."/>
            <person name="Salcher M."/>
            <person name="Ghai R."/>
            <person name="Kavagutti S V."/>
        </authorList>
    </citation>
    <scope>NUCLEOTIDE SEQUENCE</scope>
</reference>
<gene>
    <name evidence="1" type="ORF">UFOVP330_52</name>
</gene>